<dbReference type="EMBL" id="JBBPEH010000004">
    <property type="protein sequence ID" value="KAK7539536.1"/>
    <property type="molecule type" value="Genomic_DNA"/>
</dbReference>
<dbReference type="Proteomes" id="UP001360953">
    <property type="component" value="Unassembled WGS sequence"/>
</dbReference>
<organism evidence="2 3">
    <name type="scientific">Phyllosticta citribraziliensis</name>
    <dbReference type="NCBI Taxonomy" id="989973"/>
    <lineage>
        <taxon>Eukaryota</taxon>
        <taxon>Fungi</taxon>
        <taxon>Dikarya</taxon>
        <taxon>Ascomycota</taxon>
        <taxon>Pezizomycotina</taxon>
        <taxon>Dothideomycetes</taxon>
        <taxon>Dothideomycetes incertae sedis</taxon>
        <taxon>Botryosphaeriales</taxon>
        <taxon>Phyllostictaceae</taxon>
        <taxon>Phyllosticta</taxon>
    </lineage>
</organism>
<gene>
    <name evidence="2" type="ORF">J3D65DRAFT_601609</name>
</gene>
<feature type="compositionally biased region" description="Low complexity" evidence="1">
    <location>
        <begin position="323"/>
        <end position="341"/>
    </location>
</feature>
<reference evidence="2 3" key="1">
    <citation type="submission" date="2024-04" db="EMBL/GenBank/DDBJ databases">
        <title>Phyllosticta paracitricarpa is synonymous to the EU quarantine fungus P. citricarpa based on phylogenomic analyses.</title>
        <authorList>
            <consortium name="Lawrence Berkeley National Laboratory"/>
            <person name="Van ingen-buijs V.A."/>
            <person name="Van westerhoven A.C."/>
            <person name="Haridas S."/>
            <person name="Skiadas P."/>
            <person name="Martin F."/>
            <person name="Groenewald J.Z."/>
            <person name="Crous P.W."/>
            <person name="Seidl M.F."/>
        </authorList>
    </citation>
    <scope>NUCLEOTIDE SEQUENCE [LARGE SCALE GENOMIC DNA]</scope>
    <source>
        <strain evidence="2 3">CPC 17464</strain>
    </source>
</reference>
<evidence type="ECO:0000313" key="3">
    <source>
        <dbReference type="Proteomes" id="UP001360953"/>
    </source>
</evidence>
<feature type="compositionally biased region" description="Low complexity" evidence="1">
    <location>
        <begin position="300"/>
        <end position="310"/>
    </location>
</feature>
<proteinExistence type="predicted"/>
<keyword evidence="3" id="KW-1185">Reference proteome</keyword>
<dbReference type="PROSITE" id="PS51257">
    <property type="entry name" value="PROKAR_LIPOPROTEIN"/>
    <property type="match status" value="1"/>
</dbReference>
<feature type="region of interest" description="Disordered" evidence="1">
    <location>
        <begin position="227"/>
        <end position="449"/>
    </location>
</feature>
<feature type="compositionally biased region" description="Basic and acidic residues" evidence="1">
    <location>
        <begin position="364"/>
        <end position="375"/>
    </location>
</feature>
<protein>
    <submittedName>
        <fullName evidence="2">Uncharacterized protein</fullName>
    </submittedName>
</protein>
<accession>A0ABR1LYC2</accession>
<evidence type="ECO:0000313" key="2">
    <source>
        <dbReference type="EMBL" id="KAK7539536.1"/>
    </source>
</evidence>
<sequence>MTFPWHRRSTHQPWYSTLCPCMSSSCMHTRRHSPDSAPYAIVQDQENERDLLITRPQLAWVRRGGDRGSFFRVRLPTRRSALRHAEDELEREACGFSLRGGGDSTEGEVCCCGARPFDPLTRGCACCQERGGVRGRGSRRSDICMHVSRRRSWGWGRTTQTRRRLSSRRNNYEDRTPILDRGDFDGRDFMPQTHRPFSRGPPLQPRSRISNLADRFSDLALNLGRLSPPPFLSSRPRLRPSLNSFNRGRSRRRLFADRSPSTPRTIPLLIPRSRSHTRSNLRARHEHSPRSRRFHRSRSLSRSLTPRSGSFRLGTSRSPPPTVRFRTPTPSPPVSAASTPSFMPSRRRGAVSAPSGPPPMHFADFGRNHERERRPYLRRGNRLSSPYESRSSFGISPGRGQGRRSPLYRGSGLSSDEDNGMAISLDQLRRGRSMRRRRSTSMRDRNGAGYLDDDDFNGVRTDGLHLPRIQRRYAMPAARERERDLGFGGRLRGEEGWRD</sequence>
<dbReference type="GeneID" id="92030957"/>
<name>A0ABR1LYC2_9PEZI</name>
<feature type="compositionally biased region" description="Basic residues" evidence="1">
    <location>
        <begin position="273"/>
        <end position="299"/>
    </location>
</feature>
<feature type="compositionally biased region" description="Basic residues" evidence="1">
    <location>
        <begin position="430"/>
        <end position="440"/>
    </location>
</feature>
<feature type="compositionally biased region" description="Polar residues" evidence="1">
    <location>
        <begin position="382"/>
        <end position="394"/>
    </location>
</feature>
<evidence type="ECO:0000256" key="1">
    <source>
        <dbReference type="SAM" id="MobiDB-lite"/>
    </source>
</evidence>
<comment type="caution">
    <text evidence="2">The sequence shown here is derived from an EMBL/GenBank/DDBJ whole genome shotgun (WGS) entry which is preliminary data.</text>
</comment>
<feature type="compositionally biased region" description="Low complexity" evidence="1">
    <location>
        <begin position="232"/>
        <end position="242"/>
    </location>
</feature>
<dbReference type="RefSeq" id="XP_066656807.1">
    <property type="nucleotide sequence ID" value="XM_066798051.1"/>
</dbReference>